<feature type="domain" description="RNase H type-1" evidence="1">
    <location>
        <begin position="13"/>
        <end position="85"/>
    </location>
</feature>
<keyword evidence="3" id="KW-1185">Reference proteome</keyword>
<comment type="caution">
    <text evidence="2">The sequence shown here is derived from an EMBL/GenBank/DDBJ whole genome shotgun (WGS) entry which is preliminary data.</text>
</comment>
<sequence length="86" mass="9714">MWHLLRDPFVHVNFDVGFYSDLGAASIEMVVRNSAGLTISATCFWREFITNLLVADTWACFQVARFTHEMGFRSVELKGDSLGVVI</sequence>
<dbReference type="EMBL" id="JARKNE010000004">
    <property type="protein sequence ID" value="KAK5835079.1"/>
    <property type="molecule type" value="Genomic_DNA"/>
</dbReference>
<proteinExistence type="predicted"/>
<evidence type="ECO:0000313" key="2">
    <source>
        <dbReference type="EMBL" id="KAK5835079.1"/>
    </source>
</evidence>
<reference evidence="2 3" key="1">
    <citation type="submission" date="2023-03" db="EMBL/GenBank/DDBJ databases">
        <title>WGS of Gossypium arboreum.</title>
        <authorList>
            <person name="Yu D."/>
        </authorList>
    </citation>
    <scope>NUCLEOTIDE SEQUENCE [LARGE SCALE GENOMIC DNA]</scope>
    <source>
        <tissue evidence="2">Leaf</tissue>
    </source>
</reference>
<protein>
    <recommendedName>
        <fullName evidence="1">RNase H type-1 domain-containing protein</fullName>
    </recommendedName>
</protein>
<gene>
    <name evidence="2" type="ORF">PVK06_010764</name>
</gene>
<organism evidence="2 3">
    <name type="scientific">Gossypium arboreum</name>
    <name type="common">Tree cotton</name>
    <name type="synonym">Gossypium nanking</name>
    <dbReference type="NCBI Taxonomy" id="29729"/>
    <lineage>
        <taxon>Eukaryota</taxon>
        <taxon>Viridiplantae</taxon>
        <taxon>Streptophyta</taxon>
        <taxon>Embryophyta</taxon>
        <taxon>Tracheophyta</taxon>
        <taxon>Spermatophyta</taxon>
        <taxon>Magnoliopsida</taxon>
        <taxon>eudicotyledons</taxon>
        <taxon>Gunneridae</taxon>
        <taxon>Pentapetalae</taxon>
        <taxon>rosids</taxon>
        <taxon>malvids</taxon>
        <taxon>Malvales</taxon>
        <taxon>Malvaceae</taxon>
        <taxon>Malvoideae</taxon>
        <taxon>Gossypium</taxon>
    </lineage>
</organism>
<name>A0ABR0Q7C2_GOSAR</name>
<dbReference type="Pfam" id="PF13456">
    <property type="entry name" value="RVT_3"/>
    <property type="match status" value="1"/>
</dbReference>
<accession>A0ABR0Q7C2</accession>
<dbReference type="Proteomes" id="UP001358586">
    <property type="component" value="Chromosome 4"/>
</dbReference>
<evidence type="ECO:0000259" key="1">
    <source>
        <dbReference type="Pfam" id="PF13456"/>
    </source>
</evidence>
<evidence type="ECO:0000313" key="3">
    <source>
        <dbReference type="Proteomes" id="UP001358586"/>
    </source>
</evidence>
<dbReference type="InterPro" id="IPR002156">
    <property type="entry name" value="RNaseH_domain"/>
</dbReference>